<proteinExistence type="predicted"/>
<accession>A0A5M3TBX4</accession>
<keyword evidence="2" id="KW-1185">Reference proteome</keyword>
<comment type="caution">
    <text evidence="1">The sequence shown here is derived from an EMBL/GenBank/DDBJ whole genome shotgun (WGS) entry which is preliminary data.</text>
</comment>
<dbReference type="Proteomes" id="UP000326169">
    <property type="component" value="Unassembled WGS sequence"/>
</dbReference>
<dbReference type="RefSeq" id="WP_006617689.1">
    <property type="nucleotide sequence ID" value="NZ_BIMW01000152.1"/>
</dbReference>
<protein>
    <recommendedName>
        <fullName evidence="3">CRISPR-associated protein Cmr3</fullName>
    </recommendedName>
</protein>
<gene>
    <name evidence="1" type="ORF">NIES46_39610</name>
</gene>
<dbReference type="EMBL" id="BIMW01000152">
    <property type="protein sequence ID" value="GCE95895.1"/>
    <property type="molecule type" value="Genomic_DNA"/>
</dbReference>
<dbReference type="Gene3D" id="3.30.70.2940">
    <property type="match status" value="1"/>
</dbReference>
<name>A0A5M3TBX4_LIMPL</name>
<organism evidence="1 2">
    <name type="scientific">Limnospira platensis NIES-46</name>
    <dbReference type="NCBI Taxonomy" id="1236695"/>
    <lineage>
        <taxon>Bacteria</taxon>
        <taxon>Bacillati</taxon>
        <taxon>Cyanobacteriota</taxon>
        <taxon>Cyanophyceae</taxon>
        <taxon>Oscillatoriophycideae</taxon>
        <taxon>Oscillatoriales</taxon>
        <taxon>Sirenicapillariaceae</taxon>
        <taxon>Limnospira</taxon>
    </lineage>
</organism>
<dbReference type="Pfam" id="PF09700">
    <property type="entry name" value="Cas_Cmr3"/>
    <property type="match status" value="1"/>
</dbReference>
<reference evidence="1 2" key="1">
    <citation type="journal article" date="2019" name="J Genomics">
        <title>The Draft Genome of a Hydrogen-producing Cyanobacterium, Arthrospira platensis NIES-46.</title>
        <authorList>
            <person name="Suzuki S."/>
            <person name="Yamaguchi H."/>
            <person name="Kawachi M."/>
        </authorList>
    </citation>
    <scope>NUCLEOTIDE SEQUENCE [LARGE SCALE GENOMIC DNA]</scope>
    <source>
        <strain evidence="1 2">NIES-46</strain>
    </source>
</reference>
<evidence type="ECO:0000313" key="1">
    <source>
        <dbReference type="EMBL" id="GCE95895.1"/>
    </source>
</evidence>
<sequence length="387" mass="43884">MDWYKIDPLDVLLFREAKPFSPGEGARAKGEFPPMPSVVFQALRTATPTAQPHPEFLGVFLLDGDNTLWLPTPKDLIGVKRRTKDDLPNERTESWRRLTRLVPCETLESWESVCYSQESLPPMVTPSLNGEEYVSGPPKPWMKASALSAYLCGNSDFAADNFTDNPWDIQVLPHTHIEDGTRQVQDEEGFFTEVATRLKPGWSLVARVQLLGLPDEPFVVRLGREGHRAIVSKLKATENDTDGLDCLNLLWKQALPDVLEPGLFAYLLTPGLAETAEQVYGLYPQAWRDCLLGCVGDRQLWWGGVAKKNRRKVRTKNGLEELEEKSFALQPQYAFAPPGTVYLFNSKSIQLTRLQSTFGHLLPITQDKPWWETFRKLNYGKLLWGQR</sequence>
<dbReference type="GeneID" id="301684735"/>
<evidence type="ECO:0000313" key="2">
    <source>
        <dbReference type="Proteomes" id="UP000326169"/>
    </source>
</evidence>
<evidence type="ECO:0008006" key="3">
    <source>
        <dbReference type="Google" id="ProtNLM"/>
    </source>
</evidence>
<dbReference type="InterPro" id="IPR019117">
    <property type="entry name" value="CRISPR-assoc_protein_Cmr3"/>
</dbReference>